<keyword evidence="2" id="KW-1185">Reference proteome</keyword>
<dbReference type="Proteomes" id="UP000094828">
    <property type="component" value="Unassembled WGS sequence"/>
</dbReference>
<comment type="caution">
    <text evidence="1">The sequence shown here is derived from an EMBL/GenBank/DDBJ whole genome shotgun (WGS) entry which is preliminary data.</text>
</comment>
<evidence type="ECO:0000313" key="1">
    <source>
        <dbReference type="EMBL" id="ODA34760.1"/>
    </source>
</evidence>
<dbReference type="RefSeq" id="WP_068846233.1">
    <property type="nucleotide sequence ID" value="NZ_LYDR01000039.1"/>
</dbReference>
<organism evidence="1 2">
    <name type="scientific">Planctopirus hydrillae</name>
    <dbReference type="NCBI Taxonomy" id="1841610"/>
    <lineage>
        <taxon>Bacteria</taxon>
        <taxon>Pseudomonadati</taxon>
        <taxon>Planctomycetota</taxon>
        <taxon>Planctomycetia</taxon>
        <taxon>Planctomycetales</taxon>
        <taxon>Planctomycetaceae</taxon>
        <taxon>Planctopirus</taxon>
    </lineage>
</organism>
<accession>A0A1C3ENE6</accession>
<protein>
    <submittedName>
        <fullName evidence="1">Uncharacterized protein</fullName>
    </submittedName>
</protein>
<dbReference type="OrthoDB" id="5177790at2"/>
<proteinExistence type="predicted"/>
<reference evidence="1 2" key="1">
    <citation type="submission" date="2016-05" db="EMBL/GenBank/DDBJ databases">
        <title>Genomic and physiological characterization of Planctopirus sp. isolated from fresh water lake.</title>
        <authorList>
            <person name="Subhash Y."/>
            <person name="Ramana C."/>
        </authorList>
    </citation>
    <scope>NUCLEOTIDE SEQUENCE [LARGE SCALE GENOMIC DNA]</scope>
    <source>
        <strain evidence="1 2">JC280</strain>
    </source>
</reference>
<dbReference type="AlphaFoldDB" id="A0A1C3ENE6"/>
<sequence length="602" mass="68440">MKNLWLPPRLTGESSFQQLSHYIGIEELNGVKPAVPDLISQLSVLPQSKALAWLCWLSSYISQPENKDIQAQINLCKEFLPPHFQDAYRRHIESETHELGSPGRLFHIQQIWLMVQMTVICCKDETVEIPHMEFVHKIAVASLMANTILIQIDDVVRPEPLEENNFEQWCIANFLPLHGVNTEIDTLYRSHTIWFESAKSKQVIENASQLGIEPQLENAFSTAHGISLKEFFTLLVAIRIFFESQILKDPTSPHLWDATSHFGEAFNADFIKIAMPLISQTPKELSIRLMGNRQSWATDLSPLRDYPLLQISDGKYCCPDLSLLRNAVADRTSKLLADAYPPQKFRSLYGRIFEDYLQRIVDDFAPRSETLVSHSFFGPKFNGGNDEAGDCILHYDDVAIVMEWKSNRLSAHQKYGASATDLAQGIRDILAKSTEKNGKENQRKGVRQLCTVIKRMLSGELVRAENQQPTDLSRCSMYFPVVVVAEEALAMNCSRDLIQERFNEFLRTAQCDTTRIGPVMIFSITDFEILQAVACRKPVRRLFEGFGAYLKDHGTGNPSGGFSEYVYNTSCDTSLLPIRNRSIYQIYADELISRLDSNNNKQ</sequence>
<name>A0A1C3ENE6_9PLAN</name>
<gene>
    <name evidence="1" type="ORF">A6X21_03610</name>
</gene>
<dbReference type="EMBL" id="LYDR01000039">
    <property type="protein sequence ID" value="ODA34760.1"/>
    <property type="molecule type" value="Genomic_DNA"/>
</dbReference>
<evidence type="ECO:0000313" key="2">
    <source>
        <dbReference type="Proteomes" id="UP000094828"/>
    </source>
</evidence>
<dbReference type="STRING" id="1841610.A6X21_03610"/>